<feature type="region of interest" description="Disordered" evidence="3">
    <location>
        <begin position="232"/>
        <end position="277"/>
    </location>
</feature>
<dbReference type="AlphaFoldDB" id="A0A9W8ARX9"/>
<dbReference type="GO" id="GO:0045332">
    <property type="term" value="P:phospholipid translocation"/>
    <property type="evidence" value="ECO:0007669"/>
    <property type="project" value="TreeGrafter"/>
</dbReference>
<evidence type="ECO:0000256" key="3">
    <source>
        <dbReference type="SAM" id="MobiDB-lite"/>
    </source>
</evidence>
<name>A0A9W8ARX9_9FUNG</name>
<dbReference type="PANTHER" id="PTHR24092">
    <property type="entry name" value="PROBABLE PHOSPHOLIPID-TRANSPORTING ATPASE"/>
    <property type="match status" value="1"/>
</dbReference>
<keyword evidence="4" id="KW-1133">Transmembrane helix</keyword>
<evidence type="ECO:0000313" key="8">
    <source>
        <dbReference type="Proteomes" id="UP001150925"/>
    </source>
</evidence>
<dbReference type="Proteomes" id="UP001150925">
    <property type="component" value="Unassembled WGS sequence"/>
</dbReference>
<dbReference type="Pfam" id="PF16209">
    <property type="entry name" value="PhoLip_ATPase_N"/>
    <property type="match status" value="1"/>
</dbReference>
<keyword evidence="4" id="KW-0812">Transmembrane</keyword>
<reference evidence="7" key="1">
    <citation type="submission" date="2022-07" db="EMBL/GenBank/DDBJ databases">
        <title>Phylogenomic reconstructions and comparative analyses of Kickxellomycotina fungi.</title>
        <authorList>
            <person name="Reynolds N.K."/>
            <person name="Stajich J.E."/>
            <person name="Barry K."/>
            <person name="Grigoriev I.V."/>
            <person name="Crous P."/>
            <person name="Smith M.E."/>
        </authorList>
    </citation>
    <scope>NUCLEOTIDE SEQUENCE</scope>
    <source>
        <strain evidence="7">RSA 1196</strain>
    </source>
</reference>
<proteinExistence type="predicted"/>
<keyword evidence="2" id="KW-0813">Transport</keyword>
<dbReference type="InterPro" id="IPR023298">
    <property type="entry name" value="ATPase_P-typ_TM_dom_sf"/>
</dbReference>
<evidence type="ECO:0000259" key="5">
    <source>
        <dbReference type="Pfam" id="PF00122"/>
    </source>
</evidence>
<dbReference type="InterPro" id="IPR032631">
    <property type="entry name" value="P-type_ATPase_N"/>
</dbReference>
<dbReference type="EMBL" id="JANBPY010000425">
    <property type="protein sequence ID" value="KAJ1966924.1"/>
    <property type="molecule type" value="Genomic_DNA"/>
</dbReference>
<protein>
    <submittedName>
        <fullName evidence="7">Phospholipid transporting ATPase</fullName>
    </submittedName>
</protein>
<dbReference type="PANTHER" id="PTHR24092:SF180">
    <property type="entry name" value="PHOSPHOLIPID-TRANSPORTING ATPASE DNF1-RELATED"/>
    <property type="match status" value="1"/>
</dbReference>
<evidence type="ECO:0000256" key="1">
    <source>
        <dbReference type="ARBA" id="ARBA00004308"/>
    </source>
</evidence>
<keyword evidence="4" id="KW-0472">Membrane</keyword>
<evidence type="ECO:0000256" key="2">
    <source>
        <dbReference type="ARBA" id="ARBA00022448"/>
    </source>
</evidence>
<accession>A0A9W8ARX9</accession>
<feature type="domain" description="P-type ATPase N-terminal" evidence="6">
    <location>
        <begin position="57"/>
        <end position="115"/>
    </location>
</feature>
<gene>
    <name evidence="7" type="primary">DNF1_1</name>
    <name evidence="7" type="ORF">IWQ62_002162</name>
</gene>
<organism evidence="7 8">
    <name type="scientific">Dispira parvispora</name>
    <dbReference type="NCBI Taxonomy" id="1520584"/>
    <lineage>
        <taxon>Eukaryota</taxon>
        <taxon>Fungi</taxon>
        <taxon>Fungi incertae sedis</taxon>
        <taxon>Zoopagomycota</taxon>
        <taxon>Kickxellomycotina</taxon>
        <taxon>Dimargaritomycetes</taxon>
        <taxon>Dimargaritales</taxon>
        <taxon>Dimargaritaceae</taxon>
        <taxon>Dispira</taxon>
    </lineage>
</organism>
<dbReference type="SUPFAM" id="SSF81665">
    <property type="entry name" value="Calcium ATPase, transmembrane domain M"/>
    <property type="match status" value="1"/>
</dbReference>
<dbReference type="SUPFAM" id="SSF81653">
    <property type="entry name" value="Calcium ATPase, transduction domain A"/>
    <property type="match status" value="1"/>
</dbReference>
<feature type="non-terminal residue" evidence="7">
    <location>
        <position position="484"/>
    </location>
</feature>
<evidence type="ECO:0000256" key="4">
    <source>
        <dbReference type="SAM" id="Phobius"/>
    </source>
</evidence>
<feature type="transmembrane region" description="Helical" evidence="4">
    <location>
        <begin position="93"/>
        <end position="111"/>
    </location>
</feature>
<dbReference type="InterPro" id="IPR059000">
    <property type="entry name" value="ATPase_P-type_domA"/>
</dbReference>
<comment type="subcellular location">
    <subcellularLocation>
        <location evidence="1">Endomembrane system</location>
    </subcellularLocation>
</comment>
<evidence type="ECO:0000313" key="7">
    <source>
        <dbReference type="EMBL" id="KAJ1966924.1"/>
    </source>
</evidence>
<keyword evidence="8" id="KW-1185">Reference proteome</keyword>
<dbReference type="Pfam" id="PF00122">
    <property type="entry name" value="E1-E2_ATPase"/>
    <property type="match status" value="1"/>
</dbReference>
<dbReference type="GO" id="GO:0005886">
    <property type="term" value="C:plasma membrane"/>
    <property type="evidence" value="ECO:0007669"/>
    <property type="project" value="TreeGrafter"/>
</dbReference>
<sequence>MDWVISLARRLRRPREPKTNAQDGDFITINRVSSRLEGAEERLVYINIPIPESECDAHGQPKQQFRTNKIRTSKYTITTFIPRNLFEQFRRAANVYFLVTAIIQLIPVFGIGNPGLAILPICVVLFLTACKDGYEDYRRHISDNEFNSTPTCRLVHWRNQNFGNPNTPYRRFLLVVSRVMGALGLGALAPSVPTRIDHDTVYTNAPASAPETGKPILYQSPAESLEMERLAPQRDDHVTSHPSISVPPVTTRRSIDSEHSTQSSHRPSFGRVSISDGDGRFHRPKFGESIWEELYVGDIVLLRNNESVPADMVILSTSEDDGTCYIETMNLDGETNLKVRNGVQETARIQTAKDCARLRAFIKSDPPSSNLSSHFATMTVFENSLSEVTRRSIREASAVEADPVTGIPYHGEYRGHPEDGPRKIIPITINNMLLRGCVVRNTDFVIGIALFTGSESKIMLNSGETPSKRSRIERMMNYMVVANF</sequence>
<dbReference type="GO" id="GO:0140326">
    <property type="term" value="F:ATPase-coupled intramembrane lipid transporter activity"/>
    <property type="evidence" value="ECO:0007669"/>
    <property type="project" value="TreeGrafter"/>
</dbReference>
<feature type="domain" description="P-type ATPase A" evidence="5">
    <location>
        <begin position="292"/>
        <end position="335"/>
    </location>
</feature>
<comment type="caution">
    <text evidence="7">The sequence shown here is derived from an EMBL/GenBank/DDBJ whole genome shotgun (WGS) entry which is preliminary data.</text>
</comment>
<evidence type="ECO:0000259" key="6">
    <source>
        <dbReference type="Pfam" id="PF16209"/>
    </source>
</evidence>
<dbReference type="InterPro" id="IPR008250">
    <property type="entry name" value="ATPase_P-typ_transduc_dom_A_sf"/>
</dbReference>
<dbReference type="Gene3D" id="2.70.150.10">
    <property type="entry name" value="Calcium-transporting ATPase, cytoplasmic transduction domain A"/>
    <property type="match status" value="1"/>
</dbReference>
<dbReference type="OrthoDB" id="377733at2759"/>
<dbReference type="GO" id="GO:0012505">
    <property type="term" value="C:endomembrane system"/>
    <property type="evidence" value="ECO:0007669"/>
    <property type="project" value="UniProtKB-SubCell"/>
</dbReference>